<accession>A0AA96Y0K3</accession>
<evidence type="ECO:0000313" key="1">
    <source>
        <dbReference type="EMBL" id="WOB41717.1"/>
    </source>
</evidence>
<reference evidence="1" key="1">
    <citation type="submission" date="2020-05" db="EMBL/GenBank/DDBJ databases">
        <authorList>
            <person name="Zhu T."/>
            <person name="Keshari N."/>
            <person name="Lu X."/>
        </authorList>
    </citation>
    <scope>NUCLEOTIDE SEQUENCE</scope>
    <source>
        <strain evidence="1">NK1-22</strain>
    </source>
</reference>
<protein>
    <submittedName>
        <fullName evidence="1">Uncharacterized protein</fullName>
    </submittedName>
</protein>
<dbReference type="AlphaFoldDB" id="A0AA96Y0K3"/>
<dbReference type="KEGG" id="tog:HNI00_04455"/>
<gene>
    <name evidence="1" type="ORF">HNI00_04455</name>
</gene>
<sequence>MSLVQPSIVRDLPFVRSYVLQDGHLFLLLFADGGIDKFELAPRSSHSANL</sequence>
<dbReference type="RefSeq" id="WP_316791041.1">
    <property type="nucleotide sequence ID" value="NZ_CP053540.1"/>
</dbReference>
<dbReference type="EMBL" id="CP053540">
    <property type="protein sequence ID" value="WOB41717.1"/>
    <property type="molecule type" value="Genomic_DNA"/>
</dbReference>
<organism evidence="1">
    <name type="scientific">Thermoleptolyngbya oregonensis NK1-22</name>
    <dbReference type="NCBI Taxonomy" id="2547457"/>
    <lineage>
        <taxon>Bacteria</taxon>
        <taxon>Bacillati</taxon>
        <taxon>Cyanobacteriota</taxon>
        <taxon>Cyanophyceae</taxon>
        <taxon>Oculatellales</taxon>
        <taxon>Oculatellaceae</taxon>
        <taxon>Thermoleptolyngbya</taxon>
    </lineage>
</organism>
<name>A0AA96Y0K3_9CYAN</name>
<proteinExistence type="predicted"/>